<protein>
    <recommendedName>
        <fullName evidence="3">RING-type E3 ubiquitin transferase</fullName>
        <ecNumber evidence="3">2.3.2.27</ecNumber>
    </recommendedName>
</protein>
<evidence type="ECO:0000313" key="13">
    <source>
        <dbReference type="EMBL" id="KAI5426498.1"/>
    </source>
</evidence>
<comment type="pathway">
    <text evidence="2">Protein modification; protein ubiquitination.</text>
</comment>
<dbReference type="Pfam" id="PF13639">
    <property type="entry name" value="zf-RING_2"/>
    <property type="match status" value="1"/>
</dbReference>
<dbReference type="InterPro" id="IPR013083">
    <property type="entry name" value="Znf_RING/FYVE/PHD"/>
</dbReference>
<dbReference type="GO" id="GO:0016567">
    <property type="term" value="P:protein ubiquitination"/>
    <property type="evidence" value="ECO:0007669"/>
    <property type="project" value="InterPro"/>
</dbReference>
<organism evidence="13 14">
    <name type="scientific">Pisum sativum</name>
    <name type="common">Garden pea</name>
    <name type="synonym">Lathyrus oleraceus</name>
    <dbReference type="NCBI Taxonomy" id="3888"/>
    <lineage>
        <taxon>Eukaryota</taxon>
        <taxon>Viridiplantae</taxon>
        <taxon>Streptophyta</taxon>
        <taxon>Embryophyta</taxon>
        <taxon>Tracheophyta</taxon>
        <taxon>Spermatophyta</taxon>
        <taxon>Magnoliopsida</taxon>
        <taxon>eudicotyledons</taxon>
        <taxon>Gunneridae</taxon>
        <taxon>Pentapetalae</taxon>
        <taxon>rosids</taxon>
        <taxon>fabids</taxon>
        <taxon>Fabales</taxon>
        <taxon>Fabaceae</taxon>
        <taxon>Papilionoideae</taxon>
        <taxon>50 kb inversion clade</taxon>
        <taxon>NPAAA clade</taxon>
        <taxon>Hologalegina</taxon>
        <taxon>IRL clade</taxon>
        <taxon>Fabeae</taxon>
        <taxon>Lathyrus</taxon>
    </lineage>
</organism>
<evidence type="ECO:0000256" key="1">
    <source>
        <dbReference type="ARBA" id="ARBA00000900"/>
    </source>
</evidence>
<feature type="compositionally biased region" description="Basic and acidic residues" evidence="10">
    <location>
        <begin position="195"/>
        <end position="204"/>
    </location>
</feature>
<evidence type="ECO:0000256" key="6">
    <source>
        <dbReference type="ARBA" id="ARBA00022771"/>
    </source>
</evidence>
<sequence>MSQSSLPIVAIVVLTILAIVFIFISYLILVTKCYSNWWHPLRWISILPPSQNEEPFIAFSPRTWNRGVDESVIQEIPTFQFTKGEGGDDRRSVKGCVVCLNSFQEQDMLKVLPNCSHHFHLDCINIWLQTNANCPLCRTSISGNTLFPTNRIIAAPSSSPQDSQLFSNMGSDEDFVVIELWGEGEHRGTMSHHHMQQERNESRESMASSLSRTHSRTRNMEEEEKVVELKPWKCHRVPIMGDECIDVRKKDEQFSIQPIRRSFSLDSASDRKAYLEVQDIIRQNNRHHQNEDCDSEDCNSSKGRRSFFPFRYGRGSKTSLLH</sequence>
<feature type="domain" description="RING-type" evidence="12">
    <location>
        <begin position="96"/>
        <end position="138"/>
    </location>
</feature>
<keyword evidence="4" id="KW-0808">Transferase</keyword>
<dbReference type="PROSITE" id="PS50089">
    <property type="entry name" value="ZF_RING_2"/>
    <property type="match status" value="1"/>
</dbReference>
<dbReference type="SUPFAM" id="SSF57850">
    <property type="entry name" value="RING/U-box"/>
    <property type="match status" value="1"/>
</dbReference>
<dbReference type="SMART" id="SM00184">
    <property type="entry name" value="RING"/>
    <property type="match status" value="1"/>
</dbReference>
<dbReference type="Gramene" id="Psat03G0207500-T1">
    <property type="protein sequence ID" value="KAI5426498.1"/>
    <property type="gene ID" value="KIW84_032075"/>
</dbReference>
<keyword evidence="5" id="KW-0479">Metal-binding</keyword>
<dbReference type="AlphaFoldDB" id="A0A9D4XU50"/>
<dbReference type="EMBL" id="JAMSHJ010000003">
    <property type="protein sequence ID" value="KAI5426498.1"/>
    <property type="molecule type" value="Genomic_DNA"/>
</dbReference>
<evidence type="ECO:0000256" key="10">
    <source>
        <dbReference type="SAM" id="MobiDB-lite"/>
    </source>
</evidence>
<accession>A0A9D4XU50</accession>
<evidence type="ECO:0000313" key="14">
    <source>
        <dbReference type="Proteomes" id="UP001058974"/>
    </source>
</evidence>
<comment type="catalytic activity">
    <reaction evidence="1">
        <text>S-ubiquitinyl-[E2 ubiquitin-conjugating enzyme]-L-cysteine + [acceptor protein]-L-lysine = [E2 ubiquitin-conjugating enzyme]-L-cysteine + N(6)-ubiquitinyl-[acceptor protein]-L-lysine.</text>
        <dbReference type="EC" id="2.3.2.27"/>
    </reaction>
</comment>
<comment type="caution">
    <text evidence="13">The sequence shown here is derived from an EMBL/GenBank/DDBJ whole genome shotgun (WGS) entry which is preliminary data.</text>
</comment>
<dbReference type="PANTHER" id="PTHR46913">
    <property type="entry name" value="RING-H2 FINGER PROTEIN ATL16"/>
    <property type="match status" value="1"/>
</dbReference>
<feature type="region of interest" description="Disordered" evidence="10">
    <location>
        <begin position="189"/>
        <end position="223"/>
    </location>
</feature>
<evidence type="ECO:0000256" key="9">
    <source>
        <dbReference type="PROSITE-ProRule" id="PRU00175"/>
    </source>
</evidence>
<keyword evidence="11" id="KW-0472">Membrane</keyword>
<evidence type="ECO:0000256" key="4">
    <source>
        <dbReference type="ARBA" id="ARBA00022679"/>
    </source>
</evidence>
<keyword evidence="14" id="KW-1185">Reference proteome</keyword>
<reference evidence="13 14" key="1">
    <citation type="journal article" date="2022" name="Nat. Genet.">
        <title>Improved pea reference genome and pan-genome highlight genomic features and evolutionary characteristics.</title>
        <authorList>
            <person name="Yang T."/>
            <person name="Liu R."/>
            <person name="Luo Y."/>
            <person name="Hu S."/>
            <person name="Wang D."/>
            <person name="Wang C."/>
            <person name="Pandey M.K."/>
            <person name="Ge S."/>
            <person name="Xu Q."/>
            <person name="Li N."/>
            <person name="Li G."/>
            <person name="Huang Y."/>
            <person name="Saxena R.K."/>
            <person name="Ji Y."/>
            <person name="Li M."/>
            <person name="Yan X."/>
            <person name="He Y."/>
            <person name="Liu Y."/>
            <person name="Wang X."/>
            <person name="Xiang C."/>
            <person name="Varshney R.K."/>
            <person name="Ding H."/>
            <person name="Gao S."/>
            <person name="Zong X."/>
        </authorList>
    </citation>
    <scope>NUCLEOTIDE SEQUENCE [LARGE SCALE GENOMIC DNA]</scope>
    <source>
        <strain evidence="13 14">cv. Zhongwan 6</strain>
    </source>
</reference>
<evidence type="ECO:0000256" key="8">
    <source>
        <dbReference type="ARBA" id="ARBA00022833"/>
    </source>
</evidence>
<dbReference type="Proteomes" id="UP001058974">
    <property type="component" value="Chromosome 3"/>
</dbReference>
<feature type="transmembrane region" description="Helical" evidence="11">
    <location>
        <begin position="6"/>
        <end position="29"/>
    </location>
</feature>
<dbReference type="GO" id="GO:0008270">
    <property type="term" value="F:zinc ion binding"/>
    <property type="evidence" value="ECO:0007669"/>
    <property type="project" value="UniProtKB-KW"/>
</dbReference>
<gene>
    <name evidence="13" type="ORF">KIW84_032075</name>
</gene>
<evidence type="ECO:0000256" key="5">
    <source>
        <dbReference type="ARBA" id="ARBA00022723"/>
    </source>
</evidence>
<dbReference type="PANTHER" id="PTHR46913:SF8">
    <property type="entry name" value="RING-TYPE E3 UBIQUITIN TRANSFERASE"/>
    <property type="match status" value="1"/>
</dbReference>
<keyword evidence="11" id="KW-1133">Transmembrane helix</keyword>
<dbReference type="OrthoDB" id="8062037at2759"/>
<keyword evidence="7" id="KW-0833">Ubl conjugation pathway</keyword>
<dbReference type="Gene3D" id="3.30.40.10">
    <property type="entry name" value="Zinc/RING finger domain, C3HC4 (zinc finger)"/>
    <property type="match status" value="1"/>
</dbReference>
<dbReference type="InterPro" id="IPR044600">
    <property type="entry name" value="ATL1/ATL16-like"/>
</dbReference>
<evidence type="ECO:0000256" key="11">
    <source>
        <dbReference type="SAM" id="Phobius"/>
    </source>
</evidence>
<keyword evidence="8" id="KW-0862">Zinc</keyword>
<evidence type="ECO:0000256" key="7">
    <source>
        <dbReference type="ARBA" id="ARBA00022786"/>
    </source>
</evidence>
<keyword evidence="6 9" id="KW-0863">Zinc-finger</keyword>
<proteinExistence type="predicted"/>
<dbReference type="EC" id="2.3.2.27" evidence="3"/>
<dbReference type="InterPro" id="IPR001841">
    <property type="entry name" value="Znf_RING"/>
</dbReference>
<evidence type="ECO:0000259" key="12">
    <source>
        <dbReference type="PROSITE" id="PS50089"/>
    </source>
</evidence>
<evidence type="ECO:0000256" key="3">
    <source>
        <dbReference type="ARBA" id="ARBA00012483"/>
    </source>
</evidence>
<dbReference type="GO" id="GO:0061630">
    <property type="term" value="F:ubiquitin protein ligase activity"/>
    <property type="evidence" value="ECO:0007669"/>
    <property type="project" value="UniProtKB-EC"/>
</dbReference>
<evidence type="ECO:0000256" key="2">
    <source>
        <dbReference type="ARBA" id="ARBA00004906"/>
    </source>
</evidence>
<keyword evidence="11" id="KW-0812">Transmembrane</keyword>
<name>A0A9D4XU50_PEA</name>